<dbReference type="Proteomes" id="UP001163687">
    <property type="component" value="Chromosome"/>
</dbReference>
<dbReference type="Pfam" id="PF01475">
    <property type="entry name" value="FUR"/>
    <property type="match status" value="1"/>
</dbReference>
<organism evidence="9 10">
    <name type="scientific">Caldinitratiruptor microaerophilus</name>
    <dbReference type="NCBI Taxonomy" id="671077"/>
    <lineage>
        <taxon>Bacteria</taxon>
        <taxon>Bacillati</taxon>
        <taxon>Bacillota</taxon>
        <taxon>Clostridia</taxon>
        <taxon>Eubacteriales</taxon>
        <taxon>Symbiobacteriaceae</taxon>
        <taxon>Caldinitratiruptor</taxon>
    </lineage>
</organism>
<dbReference type="GO" id="GO:0045892">
    <property type="term" value="P:negative regulation of DNA-templated transcription"/>
    <property type="evidence" value="ECO:0007669"/>
    <property type="project" value="TreeGrafter"/>
</dbReference>
<dbReference type="GO" id="GO:0000976">
    <property type="term" value="F:transcription cis-regulatory region binding"/>
    <property type="evidence" value="ECO:0007669"/>
    <property type="project" value="TreeGrafter"/>
</dbReference>
<dbReference type="PANTHER" id="PTHR33202">
    <property type="entry name" value="ZINC UPTAKE REGULATION PROTEIN"/>
    <property type="match status" value="1"/>
</dbReference>
<dbReference type="PANTHER" id="PTHR33202:SF7">
    <property type="entry name" value="FERRIC UPTAKE REGULATION PROTEIN"/>
    <property type="match status" value="1"/>
</dbReference>
<feature type="compositionally biased region" description="Gly residues" evidence="8">
    <location>
        <begin position="173"/>
        <end position="185"/>
    </location>
</feature>
<keyword evidence="10" id="KW-1185">Reference proteome</keyword>
<feature type="binding site" evidence="7">
    <location>
        <position position="104"/>
    </location>
    <ligand>
        <name>Zn(2+)</name>
        <dbReference type="ChEBI" id="CHEBI:29105"/>
    </ligand>
</feature>
<dbReference type="Gene3D" id="1.10.10.10">
    <property type="entry name" value="Winged helix-like DNA-binding domain superfamily/Winged helix DNA-binding domain"/>
    <property type="match status" value="1"/>
</dbReference>
<gene>
    <name evidence="9" type="ORF">caldi_33770</name>
</gene>
<feature type="binding site" evidence="7">
    <location>
        <position position="139"/>
    </location>
    <ligand>
        <name>Zn(2+)</name>
        <dbReference type="ChEBI" id="CHEBI:29105"/>
    </ligand>
</feature>
<reference evidence="9" key="1">
    <citation type="submission" date="2022-03" db="EMBL/GenBank/DDBJ databases">
        <title>Complete genome sequence of Caldinitratiruptor microaerophilus.</title>
        <authorList>
            <person name="Mukaiyama R."/>
            <person name="Nishiyama T."/>
            <person name="Ueda K."/>
        </authorList>
    </citation>
    <scope>NUCLEOTIDE SEQUENCE</scope>
    <source>
        <strain evidence="9">JCM 16183</strain>
    </source>
</reference>
<keyword evidence="3 7" id="KW-0862">Zinc</keyword>
<protein>
    <recommendedName>
        <fullName evidence="11">Transcriptional repressor</fullName>
    </recommendedName>
</protein>
<feature type="binding site" evidence="7">
    <location>
        <position position="142"/>
    </location>
    <ligand>
        <name>Zn(2+)</name>
        <dbReference type="ChEBI" id="CHEBI:29105"/>
    </ligand>
</feature>
<evidence type="ECO:0000256" key="6">
    <source>
        <dbReference type="ARBA" id="ARBA00023163"/>
    </source>
</evidence>
<keyword evidence="2" id="KW-0678">Repressor</keyword>
<comment type="similarity">
    <text evidence="1">Belongs to the Fur family.</text>
</comment>
<dbReference type="SUPFAM" id="SSF46785">
    <property type="entry name" value="Winged helix' DNA-binding domain"/>
    <property type="match status" value="1"/>
</dbReference>
<dbReference type="Gene3D" id="3.30.1490.190">
    <property type="match status" value="1"/>
</dbReference>
<feature type="region of interest" description="Disordered" evidence="8">
    <location>
        <begin position="159"/>
        <end position="215"/>
    </location>
</feature>
<dbReference type="GO" id="GO:0003700">
    <property type="term" value="F:DNA-binding transcription factor activity"/>
    <property type="evidence" value="ECO:0007669"/>
    <property type="project" value="InterPro"/>
</dbReference>
<evidence type="ECO:0000313" key="10">
    <source>
        <dbReference type="Proteomes" id="UP001163687"/>
    </source>
</evidence>
<dbReference type="RefSeq" id="WP_264842879.1">
    <property type="nucleotide sequence ID" value="NZ_AP025628.1"/>
</dbReference>
<evidence type="ECO:0000256" key="7">
    <source>
        <dbReference type="PIRSR" id="PIRSR602481-1"/>
    </source>
</evidence>
<dbReference type="InterPro" id="IPR043135">
    <property type="entry name" value="Fur_C"/>
</dbReference>
<evidence type="ECO:0000256" key="1">
    <source>
        <dbReference type="ARBA" id="ARBA00007957"/>
    </source>
</evidence>
<feature type="compositionally biased region" description="Basic residues" evidence="8">
    <location>
        <begin position="200"/>
        <end position="215"/>
    </location>
</feature>
<evidence type="ECO:0000256" key="4">
    <source>
        <dbReference type="ARBA" id="ARBA00023015"/>
    </source>
</evidence>
<dbReference type="InterPro" id="IPR036390">
    <property type="entry name" value="WH_DNA-bd_sf"/>
</dbReference>
<dbReference type="AlphaFoldDB" id="A0AA35CNB7"/>
<sequence length="215" mass="23162">MARPSREERYQELCDALEAAGLKLTNQRRAICAALASMTTHPTVYEVHEYLRTYHPTVSRATVYNTLTALRDLGLVAEIGPAGDGAMHYELNPDPHLNLVCVRCHRIVDLPGSQLQLDSLVRNSGFRVTGARLALYGYCPSCQRQLGWAVEQASPAADPFAAEPAGHPPAGANGQGSPNGPGAGGKPAHRVPAQVLLRAAARRSPIKLRMRSRPS</sequence>
<proteinExistence type="inferred from homology"/>
<feature type="binding site" evidence="7">
    <location>
        <position position="101"/>
    </location>
    <ligand>
        <name>Zn(2+)</name>
        <dbReference type="ChEBI" id="CHEBI:29105"/>
    </ligand>
</feature>
<dbReference type="EMBL" id="AP025628">
    <property type="protein sequence ID" value="BDG62287.1"/>
    <property type="molecule type" value="Genomic_DNA"/>
</dbReference>
<keyword evidence="6" id="KW-0804">Transcription</keyword>
<dbReference type="GO" id="GO:0008270">
    <property type="term" value="F:zinc ion binding"/>
    <property type="evidence" value="ECO:0007669"/>
    <property type="project" value="TreeGrafter"/>
</dbReference>
<evidence type="ECO:0000256" key="8">
    <source>
        <dbReference type="SAM" id="MobiDB-lite"/>
    </source>
</evidence>
<dbReference type="KEGG" id="cmic:caldi_33770"/>
<name>A0AA35CNB7_9FIRM</name>
<feature type="compositionally biased region" description="Low complexity" evidence="8">
    <location>
        <begin position="159"/>
        <end position="172"/>
    </location>
</feature>
<evidence type="ECO:0000313" key="9">
    <source>
        <dbReference type="EMBL" id="BDG62287.1"/>
    </source>
</evidence>
<evidence type="ECO:0000256" key="3">
    <source>
        <dbReference type="ARBA" id="ARBA00022833"/>
    </source>
</evidence>
<evidence type="ECO:0000256" key="2">
    <source>
        <dbReference type="ARBA" id="ARBA00022491"/>
    </source>
</evidence>
<accession>A0AA35CNB7</accession>
<dbReference type="InterPro" id="IPR036388">
    <property type="entry name" value="WH-like_DNA-bd_sf"/>
</dbReference>
<dbReference type="GO" id="GO:1900376">
    <property type="term" value="P:regulation of secondary metabolite biosynthetic process"/>
    <property type="evidence" value="ECO:0007669"/>
    <property type="project" value="TreeGrafter"/>
</dbReference>
<keyword evidence="4" id="KW-0805">Transcription regulation</keyword>
<dbReference type="InterPro" id="IPR002481">
    <property type="entry name" value="FUR"/>
</dbReference>
<keyword evidence="5" id="KW-0238">DNA-binding</keyword>
<evidence type="ECO:0008006" key="11">
    <source>
        <dbReference type="Google" id="ProtNLM"/>
    </source>
</evidence>
<comment type="cofactor">
    <cofactor evidence="7">
        <name>Zn(2+)</name>
        <dbReference type="ChEBI" id="CHEBI:29105"/>
    </cofactor>
    <text evidence="7">Binds 1 zinc ion per subunit.</text>
</comment>
<evidence type="ECO:0000256" key="5">
    <source>
        <dbReference type="ARBA" id="ARBA00023125"/>
    </source>
</evidence>
<keyword evidence="7" id="KW-0479">Metal-binding</keyword>
<dbReference type="CDD" id="cd07153">
    <property type="entry name" value="Fur_like"/>
    <property type="match status" value="1"/>
</dbReference>